<gene>
    <name evidence="1" type="ORF">DHETER_LOCUS10005</name>
</gene>
<feature type="non-terminal residue" evidence="1">
    <location>
        <position position="1"/>
    </location>
</feature>
<feature type="non-terminal residue" evidence="1">
    <location>
        <position position="56"/>
    </location>
</feature>
<accession>A0ACA9NT44</accession>
<proteinExistence type="predicted"/>
<evidence type="ECO:0000313" key="1">
    <source>
        <dbReference type="EMBL" id="CAG8666848.1"/>
    </source>
</evidence>
<dbReference type="EMBL" id="CAJVPU010018613">
    <property type="protein sequence ID" value="CAG8666848.1"/>
    <property type="molecule type" value="Genomic_DNA"/>
</dbReference>
<keyword evidence="2" id="KW-1185">Reference proteome</keyword>
<sequence>ALSRTEKKAIKVYIAIEESKKEELKREKKEKLVKKKKINLPMHEETPVDPIATPTK</sequence>
<name>A0ACA9NT44_9GLOM</name>
<protein>
    <submittedName>
        <fullName evidence="1">9980_t:CDS:1</fullName>
    </submittedName>
</protein>
<organism evidence="1 2">
    <name type="scientific">Dentiscutata heterogama</name>
    <dbReference type="NCBI Taxonomy" id="1316150"/>
    <lineage>
        <taxon>Eukaryota</taxon>
        <taxon>Fungi</taxon>
        <taxon>Fungi incertae sedis</taxon>
        <taxon>Mucoromycota</taxon>
        <taxon>Glomeromycotina</taxon>
        <taxon>Glomeromycetes</taxon>
        <taxon>Diversisporales</taxon>
        <taxon>Gigasporaceae</taxon>
        <taxon>Dentiscutata</taxon>
    </lineage>
</organism>
<comment type="caution">
    <text evidence="1">The sequence shown here is derived from an EMBL/GenBank/DDBJ whole genome shotgun (WGS) entry which is preliminary data.</text>
</comment>
<dbReference type="Proteomes" id="UP000789702">
    <property type="component" value="Unassembled WGS sequence"/>
</dbReference>
<evidence type="ECO:0000313" key="2">
    <source>
        <dbReference type="Proteomes" id="UP000789702"/>
    </source>
</evidence>
<reference evidence="1" key="1">
    <citation type="submission" date="2021-06" db="EMBL/GenBank/DDBJ databases">
        <authorList>
            <person name="Kallberg Y."/>
            <person name="Tangrot J."/>
            <person name="Rosling A."/>
        </authorList>
    </citation>
    <scope>NUCLEOTIDE SEQUENCE</scope>
    <source>
        <strain evidence="1">IL203A</strain>
    </source>
</reference>